<sequence length="93" mass="10272">MVTPLQLGDVKTQLDYLTLSLLIIYLEQSDVVMWLVIFPGSSTNAGSNISQDEFEVMSQSVSTSCKKSEENMFQKPSDFLQIFLAGSNGNSVE</sequence>
<dbReference type="Proteomes" id="UP000499080">
    <property type="component" value="Unassembled WGS sequence"/>
</dbReference>
<evidence type="ECO:0000313" key="1">
    <source>
        <dbReference type="EMBL" id="GBM67524.1"/>
    </source>
</evidence>
<reference evidence="1 2" key="1">
    <citation type="journal article" date="2019" name="Sci. Rep.">
        <title>Orb-weaving spider Araneus ventricosus genome elucidates the spidroin gene catalogue.</title>
        <authorList>
            <person name="Kono N."/>
            <person name="Nakamura H."/>
            <person name="Ohtoshi R."/>
            <person name="Moran D.A.P."/>
            <person name="Shinohara A."/>
            <person name="Yoshida Y."/>
            <person name="Fujiwara M."/>
            <person name="Mori M."/>
            <person name="Tomita M."/>
            <person name="Arakawa K."/>
        </authorList>
    </citation>
    <scope>NUCLEOTIDE SEQUENCE [LARGE SCALE GENOMIC DNA]</scope>
</reference>
<proteinExistence type="predicted"/>
<protein>
    <submittedName>
        <fullName evidence="1">Uncharacterized protein</fullName>
    </submittedName>
</protein>
<organism evidence="1 2">
    <name type="scientific">Araneus ventricosus</name>
    <name type="common">Orbweaver spider</name>
    <name type="synonym">Epeira ventricosa</name>
    <dbReference type="NCBI Taxonomy" id="182803"/>
    <lineage>
        <taxon>Eukaryota</taxon>
        <taxon>Metazoa</taxon>
        <taxon>Ecdysozoa</taxon>
        <taxon>Arthropoda</taxon>
        <taxon>Chelicerata</taxon>
        <taxon>Arachnida</taxon>
        <taxon>Araneae</taxon>
        <taxon>Araneomorphae</taxon>
        <taxon>Entelegynae</taxon>
        <taxon>Araneoidea</taxon>
        <taxon>Araneidae</taxon>
        <taxon>Araneus</taxon>
    </lineage>
</organism>
<name>A0A4Y2HQ35_ARAVE</name>
<keyword evidence="2" id="KW-1185">Reference proteome</keyword>
<gene>
    <name evidence="1" type="ORF">AVEN_73662_1</name>
</gene>
<evidence type="ECO:0000313" key="2">
    <source>
        <dbReference type="Proteomes" id="UP000499080"/>
    </source>
</evidence>
<dbReference type="EMBL" id="BGPR01002090">
    <property type="protein sequence ID" value="GBM67524.1"/>
    <property type="molecule type" value="Genomic_DNA"/>
</dbReference>
<comment type="caution">
    <text evidence="1">The sequence shown here is derived from an EMBL/GenBank/DDBJ whole genome shotgun (WGS) entry which is preliminary data.</text>
</comment>
<dbReference type="AlphaFoldDB" id="A0A4Y2HQ35"/>
<accession>A0A4Y2HQ35</accession>